<evidence type="ECO:0000313" key="1">
    <source>
        <dbReference type="EMBL" id="CDZ49578.1"/>
    </source>
</evidence>
<evidence type="ECO:0000313" key="2">
    <source>
        <dbReference type="Proteomes" id="UP000039660"/>
    </source>
</evidence>
<dbReference type="Proteomes" id="UP000039660">
    <property type="component" value="Unassembled WGS sequence"/>
</dbReference>
<gene>
    <name evidence="1" type="ORF">NGAL_HAMBI1189_30150</name>
</gene>
<accession>A0A0T7GQW0</accession>
<organism evidence="1 2">
    <name type="scientific">Neorhizobium galegae bv. officinalis</name>
    <dbReference type="NCBI Taxonomy" id="323656"/>
    <lineage>
        <taxon>Bacteria</taxon>
        <taxon>Pseudomonadati</taxon>
        <taxon>Pseudomonadota</taxon>
        <taxon>Alphaproteobacteria</taxon>
        <taxon>Hyphomicrobiales</taxon>
        <taxon>Rhizobiaceae</taxon>
        <taxon>Rhizobium/Agrobacterium group</taxon>
        <taxon>Neorhizobium</taxon>
    </lineage>
</organism>
<name>A0A0T7GQW0_NEOGA</name>
<dbReference type="AlphaFoldDB" id="A0A0T7GQW0"/>
<dbReference type="EMBL" id="CCRK01000006">
    <property type="protein sequence ID" value="CDZ49578.1"/>
    <property type="molecule type" value="Genomic_DNA"/>
</dbReference>
<dbReference type="RefSeq" id="WP_046635763.1">
    <property type="nucleotide sequence ID" value="NZ_CCRK01000006.1"/>
</dbReference>
<protein>
    <submittedName>
        <fullName evidence="1">Uncharacterized protein</fullName>
    </submittedName>
</protein>
<reference evidence="1 2" key="1">
    <citation type="submission" date="2014-08" db="EMBL/GenBank/DDBJ databases">
        <authorList>
            <person name="Chen Y.-H."/>
        </authorList>
    </citation>
    <scope>NUCLEOTIDE SEQUENCE [LARGE SCALE GENOMIC DNA]</scope>
</reference>
<proteinExistence type="predicted"/>
<sequence>MTFSEDSRQKLKSVSTATLTSVLLKHGLRNVSIRNVHKINKGAPRLVGAGTFEQTVFEDFAEERVRAGEGIFGLYPPEAEAEQAFREWRSKKGR</sequence>